<evidence type="ECO:0000256" key="2">
    <source>
        <dbReference type="ARBA" id="ARBA00023239"/>
    </source>
</evidence>
<dbReference type="InterPro" id="IPR006311">
    <property type="entry name" value="TAT_signal"/>
</dbReference>
<dbReference type="PROSITE" id="PS51318">
    <property type="entry name" value="TAT"/>
    <property type="match status" value="1"/>
</dbReference>
<feature type="compositionally biased region" description="Low complexity" evidence="3">
    <location>
        <begin position="38"/>
        <end position="58"/>
    </location>
</feature>
<dbReference type="PANTHER" id="PTHR37322">
    <property type="match status" value="1"/>
</dbReference>
<dbReference type="SUPFAM" id="SSF74650">
    <property type="entry name" value="Galactose mutarotase-like"/>
    <property type="match status" value="1"/>
</dbReference>
<dbReference type="InterPro" id="IPR008979">
    <property type="entry name" value="Galactose-bd-like_sf"/>
</dbReference>
<evidence type="ECO:0000259" key="4">
    <source>
        <dbReference type="Pfam" id="PF02278"/>
    </source>
</evidence>
<comment type="caution">
    <text evidence="8">The sequence shown here is derived from an EMBL/GenBank/DDBJ whole genome shotgun (WGS) entry which is preliminary data.</text>
</comment>
<keyword evidence="9" id="KW-1185">Reference proteome</keyword>
<comment type="similarity">
    <text evidence="1">Belongs to the polysaccharide lyase 8 family.</text>
</comment>
<dbReference type="GO" id="GO:0016829">
    <property type="term" value="F:lyase activity"/>
    <property type="evidence" value="ECO:0007669"/>
    <property type="project" value="UniProtKB-KW"/>
</dbReference>
<dbReference type="Proteomes" id="UP001611548">
    <property type="component" value="Unassembled WGS sequence"/>
</dbReference>
<dbReference type="InterPro" id="IPR039174">
    <property type="entry name" value="Chondroitin_ABC_lyase"/>
</dbReference>
<evidence type="ECO:0000313" key="9">
    <source>
        <dbReference type="Proteomes" id="UP001611548"/>
    </source>
</evidence>
<dbReference type="Gene3D" id="2.60.120.430">
    <property type="entry name" value="Galactose-binding lectin"/>
    <property type="match status" value="1"/>
</dbReference>
<feature type="domain" description="Polysaccharide lyase family 8 C-terminal" evidence="5">
    <location>
        <begin position="959"/>
        <end position="1024"/>
    </location>
</feature>
<dbReference type="Pfam" id="PF02278">
    <property type="entry name" value="Lyase_8"/>
    <property type="match status" value="1"/>
</dbReference>
<keyword evidence="2 8" id="KW-0456">Lyase</keyword>
<dbReference type="Pfam" id="PF09093">
    <property type="entry name" value="Lyase_catalyt"/>
    <property type="match status" value="1"/>
</dbReference>
<evidence type="ECO:0000259" key="7">
    <source>
        <dbReference type="Pfam" id="PF09093"/>
    </source>
</evidence>
<dbReference type="SUPFAM" id="SSF49863">
    <property type="entry name" value="Hyaluronate lyase-like, C-terminal domain"/>
    <property type="match status" value="1"/>
</dbReference>
<feature type="domain" description="Polysaccharide lyase family 8 central" evidence="4">
    <location>
        <begin position="679"/>
        <end position="935"/>
    </location>
</feature>
<dbReference type="SUPFAM" id="SSF48230">
    <property type="entry name" value="Chondroitin AC/alginate lyase"/>
    <property type="match status" value="1"/>
</dbReference>
<dbReference type="SUPFAM" id="SSF49785">
    <property type="entry name" value="Galactose-binding domain-like"/>
    <property type="match status" value="1"/>
</dbReference>
<feature type="domain" description="Lyase catalytic" evidence="7">
    <location>
        <begin position="294"/>
        <end position="644"/>
    </location>
</feature>
<evidence type="ECO:0000256" key="3">
    <source>
        <dbReference type="SAM" id="MobiDB-lite"/>
    </source>
</evidence>
<dbReference type="InterPro" id="IPR003159">
    <property type="entry name" value="Lyase_8_central_dom"/>
</dbReference>
<feature type="compositionally biased region" description="Pro residues" evidence="3">
    <location>
        <begin position="59"/>
        <end position="78"/>
    </location>
</feature>
<feature type="region of interest" description="Disordered" evidence="3">
    <location>
        <begin position="1"/>
        <end position="84"/>
    </location>
</feature>
<dbReference type="PANTHER" id="PTHR37322:SF3">
    <property type="entry name" value="CHONDROITIN SULFATE ABC EXOLYASE"/>
    <property type="match status" value="1"/>
</dbReference>
<protein>
    <submittedName>
        <fullName evidence="8">Chondroitinase family polysaccharide lyase</fullName>
    </submittedName>
</protein>
<evidence type="ECO:0000256" key="1">
    <source>
        <dbReference type="ARBA" id="ARBA00006699"/>
    </source>
</evidence>
<dbReference type="EMBL" id="JBIRWE010000001">
    <property type="protein sequence ID" value="MFI1963272.1"/>
    <property type="molecule type" value="Genomic_DNA"/>
</dbReference>
<dbReference type="InterPro" id="IPR008929">
    <property type="entry name" value="Chondroitin_lyas"/>
</dbReference>
<dbReference type="Gene3D" id="1.50.10.100">
    <property type="entry name" value="Chondroitin AC/alginate lyase"/>
    <property type="match status" value="1"/>
</dbReference>
<dbReference type="Gene3D" id="2.70.98.10">
    <property type="match status" value="1"/>
</dbReference>
<dbReference type="InterPro" id="IPR011013">
    <property type="entry name" value="Gal_mutarotase_sf_dom"/>
</dbReference>
<evidence type="ECO:0000313" key="8">
    <source>
        <dbReference type="EMBL" id="MFI1963272.1"/>
    </source>
</evidence>
<dbReference type="RefSeq" id="WP_398717997.1">
    <property type="nucleotide sequence ID" value="NZ_JBIRWE010000001.1"/>
</dbReference>
<proteinExistence type="inferred from homology"/>
<feature type="domain" description="Lyase N-terminal" evidence="6">
    <location>
        <begin position="105"/>
        <end position="263"/>
    </location>
</feature>
<dbReference type="Gene3D" id="2.60.220.10">
    <property type="entry name" value="Polysaccharide lyase family 8-like, C-terminal"/>
    <property type="match status" value="1"/>
</dbReference>
<dbReference type="InterPro" id="IPR014718">
    <property type="entry name" value="GH-type_carb-bd"/>
</dbReference>
<reference evidence="8 9" key="1">
    <citation type="submission" date="2024-10" db="EMBL/GenBank/DDBJ databases">
        <title>The Natural Products Discovery Center: Release of the First 8490 Sequenced Strains for Exploring Actinobacteria Biosynthetic Diversity.</title>
        <authorList>
            <person name="Kalkreuter E."/>
            <person name="Kautsar S.A."/>
            <person name="Yang D."/>
            <person name="Bader C.D."/>
            <person name="Teijaro C.N."/>
            <person name="Fluegel L."/>
            <person name="Davis C.M."/>
            <person name="Simpson J.R."/>
            <person name="Lauterbach L."/>
            <person name="Steele A.D."/>
            <person name="Gui C."/>
            <person name="Meng S."/>
            <person name="Li G."/>
            <person name="Viehrig K."/>
            <person name="Ye F."/>
            <person name="Su P."/>
            <person name="Kiefer A.F."/>
            <person name="Nichols A."/>
            <person name="Cepeda A.J."/>
            <person name="Yan W."/>
            <person name="Fan B."/>
            <person name="Jiang Y."/>
            <person name="Adhikari A."/>
            <person name="Zheng C.-J."/>
            <person name="Schuster L."/>
            <person name="Cowan T.M."/>
            <person name="Smanski M.J."/>
            <person name="Chevrette M.G."/>
            <person name="De Carvalho L.P.S."/>
            <person name="Shen B."/>
        </authorList>
    </citation>
    <scope>NUCLEOTIDE SEQUENCE [LARGE SCALE GENOMIC DNA]</scope>
    <source>
        <strain evidence="8 9">NPDC020327</strain>
    </source>
</reference>
<sequence>MSNGWNSSTGGAGAGSSKGGSPDADGGRSPRRRTVLKAGALGAAGPLALPSGPAAGPLALPPSPAGPLTLPPTAPAGPAPTVDPLDLERRALGLRPPAFLLETAVPPHFSPGPGSALRISDRAAVCGSRSLRWDHAARSRVTIRAGLAYTADPYRPLDDQAWQGTVDAFSVWVFNEAAVDDAIRFEFGRGERVDAWFDFRLAFTGWRTAWVRYGYDLHGRPRPDMDTVRITAPRRSGTLHLDQLLLNTPVRPDGPTRDAQVPEVCREGDVWDAQHWQALLLFDQLLTRRQLPAPEPSPAQRADLRALLTRYHDDYLAAPEPLTVDEAYVAALTEQVEALGVPERTATGTGRPVHSYQAQIHPPEIAADLRAFVAATPLRACTDQMRRVARAHDAAGPAHRPALAALYVRMVAHLRDQGWTHGSCQGTTHHLGYDIGGYYDSVHLMRGALREAGLLDAVRADVAWLSGLGRIFRGWDHRMAHGSIMDVLGTTFRGLLAAVLLSETEAEQVAYLRALRDWLDTALLPTPGIQDGIKTDGTVFHHLGCYPDYARDGLAGLAPLVYVMSGGAFRISARSHAWLKRALLTMRVYANKHQWPVSLSGRHPRGTTALSVTPYEWLACAGTPDGPGEVDRELAAAFLRLLPAEPTARQRALAARLAALGINAEPDPNGSWALNHAALAVHRREDWQVTVRGHNRYLWSTEVYEGANRYGRYNTYGQIQVLHRGDPVTNADSGYRQPGWDWNRRPGTTTIRKPLPELRADLTGTIEEMPLTDERFAGAHTIDGLGGMFAMRLHEHPKYEGTHRARVSAFLFEDRIVALGTGIGNGDAAHDTETTLFQTSLPTRSAPTYVNDAAAPVTRFPYERPDFAVAEPLWLVDDKGLGYYVPAGQRLGFQRTAQASRDNASDLPTTGDFATAWLRHGRAPHRARYEYAMVVRTTPARMAEFTARMRDPERAPYRVLGADETAHVVHDRGTGITGYAFFEPTRRAGKAVGDEAVAILGVDTPSMVLTREDGDRLTLSVCDPDLHLCEGEDRDQYEHGRYVGHFSPWSRPWLNNPSRPHTLRVTLRGRWRPAGREEPCAVVPGGRDDETTVAFETVEGRPVQARLARKAR</sequence>
<name>A0ABW7UP79_9ACTN</name>
<gene>
    <name evidence="8" type="ORF">ACH429_03890</name>
</gene>
<evidence type="ECO:0000259" key="6">
    <source>
        <dbReference type="Pfam" id="PF09092"/>
    </source>
</evidence>
<evidence type="ECO:0000259" key="5">
    <source>
        <dbReference type="Pfam" id="PF02884"/>
    </source>
</evidence>
<dbReference type="InterPro" id="IPR004103">
    <property type="entry name" value="Lyase_8_C"/>
</dbReference>
<accession>A0ABW7UP79</accession>
<dbReference type="Pfam" id="PF02884">
    <property type="entry name" value="Lyase_8_C"/>
    <property type="match status" value="1"/>
</dbReference>
<dbReference type="InterPro" id="IPR015176">
    <property type="entry name" value="Lyase_N"/>
</dbReference>
<organism evidence="8 9">
    <name type="scientific">Streptomyces pathocidini</name>
    <dbReference type="NCBI Taxonomy" id="1650571"/>
    <lineage>
        <taxon>Bacteria</taxon>
        <taxon>Bacillati</taxon>
        <taxon>Actinomycetota</taxon>
        <taxon>Actinomycetes</taxon>
        <taxon>Kitasatosporales</taxon>
        <taxon>Streptomycetaceae</taxon>
        <taxon>Streptomyces</taxon>
    </lineage>
</organism>
<dbReference type="InterPro" id="IPR011071">
    <property type="entry name" value="Lyase_8-like_C"/>
</dbReference>
<dbReference type="InterPro" id="IPR015177">
    <property type="entry name" value="Lyase_catalyt"/>
</dbReference>
<dbReference type="Pfam" id="PF09092">
    <property type="entry name" value="Lyase_N"/>
    <property type="match status" value="1"/>
</dbReference>